<organism evidence="6 7">
    <name type="scientific">Drosophila willistoni</name>
    <name type="common">Fruit fly</name>
    <dbReference type="NCBI Taxonomy" id="7260"/>
    <lineage>
        <taxon>Eukaryota</taxon>
        <taxon>Metazoa</taxon>
        <taxon>Ecdysozoa</taxon>
        <taxon>Arthropoda</taxon>
        <taxon>Hexapoda</taxon>
        <taxon>Insecta</taxon>
        <taxon>Pterygota</taxon>
        <taxon>Neoptera</taxon>
        <taxon>Endopterygota</taxon>
        <taxon>Diptera</taxon>
        <taxon>Brachycera</taxon>
        <taxon>Muscomorpha</taxon>
        <taxon>Ephydroidea</taxon>
        <taxon>Drosophilidae</taxon>
        <taxon>Drosophila</taxon>
        <taxon>Sophophora</taxon>
    </lineage>
</organism>
<keyword evidence="1" id="KW-0646">Protease inhibitor</keyword>
<dbReference type="AlphaFoldDB" id="B4NHE4"/>
<proteinExistence type="predicted"/>
<dbReference type="FunCoup" id="B4NHE4">
    <property type="interactions" value="16"/>
</dbReference>
<evidence type="ECO:0000256" key="4">
    <source>
        <dbReference type="SAM" id="MobiDB-lite"/>
    </source>
</evidence>
<gene>
    <name evidence="6" type="primary">Dwil\GK13027</name>
    <name evidence="6" type="ORF">Dwil_GK13027</name>
</gene>
<dbReference type="InterPro" id="IPR002350">
    <property type="entry name" value="Kazal_dom"/>
</dbReference>
<keyword evidence="3" id="KW-1015">Disulfide bond</keyword>
<dbReference type="KEGG" id="dwi:6650297"/>
<feature type="compositionally biased region" description="Low complexity" evidence="4">
    <location>
        <begin position="554"/>
        <end position="616"/>
    </location>
</feature>
<dbReference type="Pfam" id="PF00050">
    <property type="entry name" value="Kazal_1"/>
    <property type="match status" value="1"/>
</dbReference>
<accession>B4NHE4</accession>
<evidence type="ECO:0000313" key="6">
    <source>
        <dbReference type="EMBL" id="EDW84620.2"/>
    </source>
</evidence>
<dbReference type="InterPro" id="IPR036058">
    <property type="entry name" value="Kazal_dom_sf"/>
</dbReference>
<dbReference type="PANTHER" id="PTHR10913:SF45">
    <property type="entry name" value="FOLLISTATIN, ISOFORM A-RELATED"/>
    <property type="match status" value="1"/>
</dbReference>
<dbReference type="EMBL" id="CH964272">
    <property type="protein sequence ID" value="EDW84620.2"/>
    <property type="molecule type" value="Genomic_DNA"/>
</dbReference>
<dbReference type="OrthoDB" id="126772at2759"/>
<dbReference type="GO" id="GO:0007304">
    <property type="term" value="P:chorion-containing eggshell formation"/>
    <property type="evidence" value="ECO:0007669"/>
    <property type="project" value="EnsemblMetazoa"/>
</dbReference>
<dbReference type="SMART" id="SM00280">
    <property type="entry name" value="KAZAL"/>
    <property type="match status" value="4"/>
</dbReference>
<dbReference type="HOGENOM" id="CLU_368918_0_0_1"/>
<evidence type="ECO:0000313" key="7">
    <source>
        <dbReference type="Proteomes" id="UP000007798"/>
    </source>
</evidence>
<dbReference type="InParanoid" id="B4NHE4"/>
<dbReference type="CDD" id="cd00104">
    <property type="entry name" value="KAZAL_FS"/>
    <property type="match status" value="3"/>
</dbReference>
<dbReference type="SUPFAM" id="SSF100895">
    <property type="entry name" value="Kazal-type serine protease inhibitors"/>
    <property type="match status" value="3"/>
</dbReference>
<dbReference type="Gene3D" id="3.30.60.30">
    <property type="match status" value="4"/>
</dbReference>
<evidence type="ECO:0000256" key="3">
    <source>
        <dbReference type="ARBA" id="ARBA00023157"/>
    </source>
</evidence>
<dbReference type="GO" id="GO:0005576">
    <property type="term" value="C:extracellular region"/>
    <property type="evidence" value="ECO:0007669"/>
    <property type="project" value="TreeGrafter"/>
</dbReference>
<dbReference type="PROSITE" id="PS51465">
    <property type="entry name" value="KAZAL_2"/>
    <property type="match status" value="1"/>
</dbReference>
<dbReference type="eggNOG" id="ENOG502SZPN">
    <property type="taxonomic scope" value="Eukaryota"/>
</dbReference>
<dbReference type="Pfam" id="PF07648">
    <property type="entry name" value="Kazal_2"/>
    <property type="match status" value="3"/>
</dbReference>
<feature type="domain" description="Kazal-like" evidence="5">
    <location>
        <begin position="311"/>
        <end position="362"/>
    </location>
</feature>
<dbReference type="Proteomes" id="UP000007798">
    <property type="component" value="Unassembled WGS sequence"/>
</dbReference>
<keyword evidence="2" id="KW-0722">Serine protease inhibitor</keyword>
<dbReference type="InterPro" id="IPR050653">
    <property type="entry name" value="Prot_Inhib_GrowthFact_Antg"/>
</dbReference>
<name>B4NHE4_DROWI</name>
<feature type="compositionally biased region" description="Polar residues" evidence="4">
    <location>
        <begin position="620"/>
        <end position="644"/>
    </location>
</feature>
<evidence type="ECO:0000256" key="1">
    <source>
        <dbReference type="ARBA" id="ARBA00022690"/>
    </source>
</evidence>
<keyword evidence="7" id="KW-1185">Reference proteome</keyword>
<sequence length="667" mass="75051">MLCSNDNAPVCARGNGEYLLFKNECDLRKAQNENLIGGPLFDVALQYCIPACDFECGKEFRPVCGVSVNTAERKTFTNRCEMARASCTTKSDWLVYKWDVCPTKNTEVAQHTVLVGERKRTRPVPCTNIYRPVCATYAGVKSTFSNECLVNAENIKTQRNWRIVSEGLCGEDSTKMKHNRKYKPKAKPKEDSDRTKRSHKKRNQVEDFQIAEDAVEIFAPSTFHTQFISNTGTMVKSYSLPARKPVVMSQPKIRTKSRAKSQAKPCVFSNEPVCGSFNGESRTFSNVCSLMEFSQRVGNAWTILHEGSCRHCDAPCPNIYSPICANRNGINYTIINKCYLERVRCKDPNSSWKIIKDSECDEISKGLPTESSRQSSLIPKVLYTSKDQQTSTTKLMYRRRKLTTTAAPTKTNALPRRKLKKISKLTDNNNRKIRKIDLSSFEGYQNSLYDHSTEVSKMWSSNDNWLIQQTLDNVKSMFNKKPASFAKSQSEKQYYYYPINNMELTTVPPEITTTQLPINMNELLNLANIDSKMFDVMDEELIRPTTTIKAPRRVVTTSKPKTTTPLPVPASTSLATTTTTTEASTQAPEETTTAPGILSTSTEPTTTTSTDASVEDATTKAPTNSDDYMAEEQQSSPRNGQTSIYGLDKDSLIMRLLRARSRQNVVI</sequence>
<evidence type="ECO:0000259" key="5">
    <source>
        <dbReference type="PROSITE" id="PS51465"/>
    </source>
</evidence>
<dbReference type="PANTHER" id="PTHR10913">
    <property type="entry name" value="FOLLISTATIN-RELATED"/>
    <property type="match status" value="1"/>
</dbReference>
<feature type="region of interest" description="Disordered" evidence="4">
    <location>
        <begin position="174"/>
        <end position="205"/>
    </location>
</feature>
<feature type="region of interest" description="Disordered" evidence="4">
    <location>
        <begin position="552"/>
        <end position="644"/>
    </location>
</feature>
<protein>
    <recommendedName>
        <fullName evidence="5">Kazal-like domain-containing protein</fullName>
    </recommendedName>
</protein>
<evidence type="ECO:0000256" key="2">
    <source>
        <dbReference type="ARBA" id="ARBA00022900"/>
    </source>
</evidence>
<feature type="compositionally biased region" description="Basic residues" evidence="4">
    <location>
        <begin position="176"/>
        <end position="186"/>
    </location>
</feature>
<reference evidence="6 7" key="1">
    <citation type="journal article" date="2007" name="Nature">
        <title>Evolution of genes and genomes on the Drosophila phylogeny.</title>
        <authorList>
            <consortium name="Drosophila 12 Genomes Consortium"/>
            <person name="Clark A.G."/>
            <person name="Eisen M.B."/>
            <person name="Smith D.R."/>
            <person name="Bergman C.M."/>
            <person name="Oliver B."/>
            <person name="Markow T.A."/>
            <person name="Kaufman T.C."/>
            <person name="Kellis M."/>
            <person name="Gelbart W."/>
            <person name="Iyer V.N."/>
            <person name="Pollard D.A."/>
            <person name="Sackton T.B."/>
            <person name="Larracuente A.M."/>
            <person name="Singh N.D."/>
            <person name="Abad J.P."/>
            <person name="Abt D.N."/>
            <person name="Adryan B."/>
            <person name="Aguade M."/>
            <person name="Akashi H."/>
            <person name="Anderson W.W."/>
            <person name="Aquadro C.F."/>
            <person name="Ardell D.H."/>
            <person name="Arguello R."/>
            <person name="Artieri C.G."/>
            <person name="Barbash D.A."/>
            <person name="Barker D."/>
            <person name="Barsanti P."/>
            <person name="Batterham P."/>
            <person name="Batzoglou S."/>
            <person name="Begun D."/>
            <person name="Bhutkar A."/>
            <person name="Blanco E."/>
            <person name="Bosak S.A."/>
            <person name="Bradley R.K."/>
            <person name="Brand A.D."/>
            <person name="Brent M.R."/>
            <person name="Brooks A.N."/>
            <person name="Brown R.H."/>
            <person name="Butlin R.K."/>
            <person name="Caggese C."/>
            <person name="Calvi B.R."/>
            <person name="Bernardo de Carvalho A."/>
            <person name="Caspi A."/>
            <person name="Castrezana S."/>
            <person name="Celniker S.E."/>
            <person name="Chang J.L."/>
            <person name="Chapple C."/>
            <person name="Chatterji S."/>
            <person name="Chinwalla A."/>
            <person name="Civetta A."/>
            <person name="Clifton S.W."/>
            <person name="Comeron J.M."/>
            <person name="Costello J.C."/>
            <person name="Coyne J.A."/>
            <person name="Daub J."/>
            <person name="David R.G."/>
            <person name="Delcher A.L."/>
            <person name="Delehaunty K."/>
            <person name="Do C.B."/>
            <person name="Ebling H."/>
            <person name="Edwards K."/>
            <person name="Eickbush T."/>
            <person name="Evans J.D."/>
            <person name="Filipski A."/>
            <person name="Findeiss S."/>
            <person name="Freyhult E."/>
            <person name="Fulton L."/>
            <person name="Fulton R."/>
            <person name="Garcia A.C."/>
            <person name="Gardiner A."/>
            <person name="Garfield D.A."/>
            <person name="Garvin B.E."/>
            <person name="Gibson G."/>
            <person name="Gilbert D."/>
            <person name="Gnerre S."/>
            <person name="Godfrey J."/>
            <person name="Good R."/>
            <person name="Gotea V."/>
            <person name="Gravely B."/>
            <person name="Greenberg A.J."/>
            <person name="Griffiths-Jones S."/>
            <person name="Gross S."/>
            <person name="Guigo R."/>
            <person name="Gustafson E.A."/>
            <person name="Haerty W."/>
            <person name="Hahn M.W."/>
            <person name="Halligan D.L."/>
            <person name="Halpern A.L."/>
            <person name="Halter G.M."/>
            <person name="Han M.V."/>
            <person name="Heger A."/>
            <person name="Hillier L."/>
            <person name="Hinrichs A.S."/>
            <person name="Holmes I."/>
            <person name="Hoskins R.A."/>
            <person name="Hubisz M.J."/>
            <person name="Hultmark D."/>
            <person name="Huntley M.A."/>
            <person name="Jaffe D.B."/>
            <person name="Jagadeeshan S."/>
            <person name="Jeck W.R."/>
            <person name="Johnson J."/>
            <person name="Jones C.D."/>
            <person name="Jordan W.C."/>
            <person name="Karpen G.H."/>
            <person name="Kataoka E."/>
            <person name="Keightley P.D."/>
            <person name="Kheradpour P."/>
            <person name="Kirkness E.F."/>
            <person name="Koerich L.B."/>
            <person name="Kristiansen K."/>
            <person name="Kudrna D."/>
            <person name="Kulathinal R.J."/>
            <person name="Kumar S."/>
            <person name="Kwok R."/>
            <person name="Lander E."/>
            <person name="Langley C.H."/>
            <person name="Lapoint R."/>
            <person name="Lazzaro B.P."/>
            <person name="Lee S.J."/>
            <person name="Levesque L."/>
            <person name="Li R."/>
            <person name="Lin C.F."/>
            <person name="Lin M.F."/>
            <person name="Lindblad-Toh K."/>
            <person name="Llopart A."/>
            <person name="Long M."/>
            <person name="Low L."/>
            <person name="Lozovsky E."/>
            <person name="Lu J."/>
            <person name="Luo M."/>
            <person name="Machado C.A."/>
            <person name="Makalowski W."/>
            <person name="Marzo M."/>
            <person name="Matsuda M."/>
            <person name="Matzkin L."/>
            <person name="McAllister B."/>
            <person name="McBride C.S."/>
            <person name="McKernan B."/>
            <person name="McKernan K."/>
            <person name="Mendez-Lago M."/>
            <person name="Minx P."/>
            <person name="Mollenhauer M.U."/>
            <person name="Montooth K."/>
            <person name="Mount S.M."/>
            <person name="Mu X."/>
            <person name="Myers E."/>
            <person name="Negre B."/>
            <person name="Newfeld S."/>
            <person name="Nielsen R."/>
            <person name="Noor M.A."/>
            <person name="O'Grady P."/>
            <person name="Pachter L."/>
            <person name="Papaceit M."/>
            <person name="Parisi M.J."/>
            <person name="Parisi M."/>
            <person name="Parts L."/>
            <person name="Pedersen J.S."/>
            <person name="Pesole G."/>
            <person name="Phillippy A.M."/>
            <person name="Ponting C.P."/>
            <person name="Pop M."/>
            <person name="Porcelli D."/>
            <person name="Powell J.R."/>
            <person name="Prohaska S."/>
            <person name="Pruitt K."/>
            <person name="Puig M."/>
            <person name="Quesneville H."/>
            <person name="Ram K.R."/>
            <person name="Rand D."/>
            <person name="Rasmussen M.D."/>
            <person name="Reed L.K."/>
            <person name="Reenan R."/>
            <person name="Reily A."/>
            <person name="Remington K.A."/>
            <person name="Rieger T.T."/>
            <person name="Ritchie M.G."/>
            <person name="Robin C."/>
            <person name="Rogers Y.H."/>
            <person name="Rohde C."/>
            <person name="Rozas J."/>
            <person name="Rubenfield M.J."/>
            <person name="Ruiz A."/>
            <person name="Russo S."/>
            <person name="Salzberg S.L."/>
            <person name="Sanchez-Gracia A."/>
            <person name="Saranga D.J."/>
            <person name="Sato H."/>
            <person name="Schaeffer S.W."/>
            <person name="Schatz M.C."/>
            <person name="Schlenke T."/>
            <person name="Schwartz R."/>
            <person name="Segarra C."/>
            <person name="Singh R.S."/>
            <person name="Sirot L."/>
            <person name="Sirota M."/>
            <person name="Sisneros N.B."/>
            <person name="Smith C.D."/>
            <person name="Smith T.F."/>
            <person name="Spieth J."/>
            <person name="Stage D.E."/>
            <person name="Stark A."/>
            <person name="Stephan W."/>
            <person name="Strausberg R.L."/>
            <person name="Strempel S."/>
            <person name="Sturgill D."/>
            <person name="Sutton G."/>
            <person name="Sutton G.G."/>
            <person name="Tao W."/>
            <person name="Teichmann S."/>
            <person name="Tobari Y.N."/>
            <person name="Tomimura Y."/>
            <person name="Tsolas J.M."/>
            <person name="Valente V.L."/>
            <person name="Venter E."/>
            <person name="Venter J.C."/>
            <person name="Vicario S."/>
            <person name="Vieira F.G."/>
            <person name="Vilella A.J."/>
            <person name="Villasante A."/>
            <person name="Walenz B."/>
            <person name="Wang J."/>
            <person name="Wasserman M."/>
            <person name="Watts T."/>
            <person name="Wilson D."/>
            <person name="Wilson R.K."/>
            <person name="Wing R.A."/>
            <person name="Wolfner M.F."/>
            <person name="Wong A."/>
            <person name="Wong G.K."/>
            <person name="Wu C.I."/>
            <person name="Wu G."/>
            <person name="Yamamoto D."/>
            <person name="Yang H.P."/>
            <person name="Yang S.P."/>
            <person name="Yorke J.A."/>
            <person name="Yoshida K."/>
            <person name="Zdobnov E."/>
            <person name="Zhang P."/>
            <person name="Zhang Y."/>
            <person name="Zimin A.V."/>
            <person name="Baldwin J."/>
            <person name="Abdouelleil A."/>
            <person name="Abdulkadir J."/>
            <person name="Abebe A."/>
            <person name="Abera B."/>
            <person name="Abreu J."/>
            <person name="Acer S.C."/>
            <person name="Aftuck L."/>
            <person name="Alexander A."/>
            <person name="An P."/>
            <person name="Anderson E."/>
            <person name="Anderson S."/>
            <person name="Arachi H."/>
            <person name="Azer M."/>
            <person name="Bachantsang P."/>
            <person name="Barry A."/>
            <person name="Bayul T."/>
            <person name="Berlin A."/>
            <person name="Bessette D."/>
            <person name="Bloom T."/>
            <person name="Blye J."/>
            <person name="Boguslavskiy L."/>
            <person name="Bonnet C."/>
            <person name="Boukhgalter B."/>
            <person name="Bourzgui I."/>
            <person name="Brown A."/>
            <person name="Cahill P."/>
            <person name="Channer S."/>
            <person name="Cheshatsang Y."/>
            <person name="Chuda L."/>
            <person name="Citroen M."/>
            <person name="Collymore A."/>
            <person name="Cooke P."/>
            <person name="Costello M."/>
            <person name="D'Aco K."/>
            <person name="Daza R."/>
            <person name="De Haan G."/>
            <person name="DeGray S."/>
            <person name="DeMaso C."/>
            <person name="Dhargay N."/>
            <person name="Dooley K."/>
            <person name="Dooley E."/>
            <person name="Doricent M."/>
            <person name="Dorje P."/>
            <person name="Dorjee K."/>
            <person name="Dupes A."/>
            <person name="Elong R."/>
            <person name="Falk J."/>
            <person name="Farina A."/>
            <person name="Faro S."/>
            <person name="Ferguson D."/>
            <person name="Fisher S."/>
            <person name="Foley C.D."/>
            <person name="Franke A."/>
            <person name="Friedrich D."/>
            <person name="Gadbois L."/>
            <person name="Gearin G."/>
            <person name="Gearin C.R."/>
            <person name="Giannoukos G."/>
            <person name="Goode T."/>
            <person name="Graham J."/>
            <person name="Grandbois E."/>
            <person name="Grewal S."/>
            <person name="Gyaltsen K."/>
            <person name="Hafez N."/>
            <person name="Hagos B."/>
            <person name="Hall J."/>
            <person name="Henson C."/>
            <person name="Hollinger A."/>
            <person name="Honan T."/>
            <person name="Huard M.D."/>
            <person name="Hughes L."/>
            <person name="Hurhula B."/>
            <person name="Husby M.E."/>
            <person name="Kamat A."/>
            <person name="Kanga B."/>
            <person name="Kashin S."/>
            <person name="Khazanovich D."/>
            <person name="Kisner P."/>
            <person name="Lance K."/>
            <person name="Lara M."/>
            <person name="Lee W."/>
            <person name="Lennon N."/>
            <person name="Letendre F."/>
            <person name="LeVine R."/>
            <person name="Lipovsky A."/>
            <person name="Liu X."/>
            <person name="Liu J."/>
            <person name="Liu S."/>
            <person name="Lokyitsang T."/>
            <person name="Lokyitsang Y."/>
            <person name="Lubonja R."/>
            <person name="Lui A."/>
            <person name="MacDonald P."/>
            <person name="Magnisalis V."/>
            <person name="Maru K."/>
            <person name="Matthews C."/>
            <person name="McCusker W."/>
            <person name="McDonough S."/>
            <person name="Mehta T."/>
            <person name="Meldrim J."/>
            <person name="Meneus L."/>
            <person name="Mihai O."/>
            <person name="Mihalev A."/>
            <person name="Mihova T."/>
            <person name="Mittelman R."/>
            <person name="Mlenga V."/>
            <person name="Montmayeur A."/>
            <person name="Mulrain L."/>
            <person name="Navidi A."/>
            <person name="Naylor J."/>
            <person name="Negash T."/>
            <person name="Nguyen T."/>
            <person name="Nguyen N."/>
            <person name="Nicol R."/>
            <person name="Norbu C."/>
            <person name="Norbu N."/>
            <person name="Novod N."/>
            <person name="O'Neill B."/>
            <person name="Osman S."/>
            <person name="Markiewicz E."/>
            <person name="Oyono O.L."/>
            <person name="Patti C."/>
            <person name="Phunkhang P."/>
            <person name="Pierre F."/>
            <person name="Priest M."/>
            <person name="Raghuraman S."/>
            <person name="Rege F."/>
            <person name="Reyes R."/>
            <person name="Rise C."/>
            <person name="Rogov P."/>
            <person name="Ross K."/>
            <person name="Ryan E."/>
            <person name="Settipalli S."/>
            <person name="Shea T."/>
            <person name="Sherpa N."/>
            <person name="Shi L."/>
            <person name="Shih D."/>
            <person name="Sparrow T."/>
            <person name="Spaulding J."/>
            <person name="Stalker J."/>
            <person name="Stange-Thomann N."/>
            <person name="Stavropoulos S."/>
            <person name="Stone C."/>
            <person name="Strader C."/>
            <person name="Tesfaye S."/>
            <person name="Thomson T."/>
            <person name="Thoulutsang Y."/>
            <person name="Thoulutsang D."/>
            <person name="Topham K."/>
            <person name="Topping I."/>
            <person name="Tsamla T."/>
            <person name="Vassiliev H."/>
            <person name="Vo A."/>
            <person name="Wangchuk T."/>
            <person name="Wangdi T."/>
            <person name="Weiand M."/>
            <person name="Wilkinson J."/>
            <person name="Wilson A."/>
            <person name="Yadav S."/>
            <person name="Young G."/>
            <person name="Yu Q."/>
            <person name="Zembek L."/>
            <person name="Zhong D."/>
            <person name="Zimmer A."/>
            <person name="Zwirko Z."/>
            <person name="Jaffe D.B."/>
            <person name="Alvarez P."/>
            <person name="Brockman W."/>
            <person name="Butler J."/>
            <person name="Chin C."/>
            <person name="Gnerre S."/>
            <person name="Grabherr M."/>
            <person name="Kleber M."/>
            <person name="Mauceli E."/>
            <person name="MacCallum I."/>
        </authorList>
    </citation>
    <scope>NUCLEOTIDE SEQUENCE [LARGE SCALE GENOMIC DNA]</scope>
    <source>
        <strain evidence="7">Tucson 14030-0811.24</strain>
    </source>
</reference>